<comment type="cofactor">
    <cofactor evidence="1">
        <name>pantetheine 4'-phosphate</name>
        <dbReference type="ChEBI" id="CHEBI:47942"/>
    </cofactor>
</comment>
<dbReference type="SUPFAM" id="SSF55048">
    <property type="entry name" value="Probable ACP-binding domain of malonyl-CoA ACP transacylase"/>
    <property type="match status" value="1"/>
</dbReference>
<dbReference type="InterPro" id="IPR020841">
    <property type="entry name" value="PKS_Beta-ketoAc_synthase_dom"/>
</dbReference>
<dbReference type="Pfam" id="PF00698">
    <property type="entry name" value="Acyl_transf_1"/>
    <property type="match status" value="1"/>
</dbReference>
<dbReference type="InterPro" id="IPR009081">
    <property type="entry name" value="PP-bd_ACP"/>
</dbReference>
<evidence type="ECO:0000256" key="2">
    <source>
        <dbReference type="ARBA" id="ARBA00022450"/>
    </source>
</evidence>
<keyword evidence="4" id="KW-0808">Transferase</keyword>
<dbReference type="InterPro" id="IPR036291">
    <property type="entry name" value="NAD(P)-bd_dom_sf"/>
</dbReference>
<dbReference type="Gene3D" id="3.40.50.1820">
    <property type="entry name" value="alpha/beta hydrolase"/>
    <property type="match status" value="1"/>
</dbReference>
<dbReference type="InterPro" id="IPR032821">
    <property type="entry name" value="PKS_assoc"/>
</dbReference>
<dbReference type="Pfam" id="PF00109">
    <property type="entry name" value="ketoacyl-synt"/>
    <property type="match status" value="1"/>
</dbReference>
<dbReference type="InterPro" id="IPR001227">
    <property type="entry name" value="Ac_transferase_dom_sf"/>
</dbReference>
<dbReference type="SMART" id="SM00824">
    <property type="entry name" value="PKS_TE"/>
    <property type="match status" value="1"/>
</dbReference>
<dbReference type="PANTHER" id="PTHR43775:SF51">
    <property type="entry name" value="INACTIVE PHENOLPHTHIOCEROL SYNTHESIS POLYKETIDE SYNTHASE TYPE I PKS1-RELATED"/>
    <property type="match status" value="1"/>
</dbReference>
<dbReference type="InterPro" id="IPR016035">
    <property type="entry name" value="Acyl_Trfase/lysoPLipase"/>
</dbReference>
<dbReference type="InterPro" id="IPR041618">
    <property type="entry name" value="PKS_DE"/>
</dbReference>
<keyword evidence="2" id="KW-0596">Phosphopantetheine</keyword>
<keyword evidence="11" id="KW-1185">Reference proteome</keyword>
<dbReference type="InterPro" id="IPR013968">
    <property type="entry name" value="PKS_KR"/>
</dbReference>
<dbReference type="Gene3D" id="3.30.70.3290">
    <property type="match status" value="1"/>
</dbReference>
<dbReference type="CDD" id="cd08952">
    <property type="entry name" value="KR_1_SDR_x"/>
    <property type="match status" value="1"/>
</dbReference>
<keyword evidence="5" id="KW-0045">Antibiotic biosynthesis</keyword>
<dbReference type="SUPFAM" id="SSF52151">
    <property type="entry name" value="FabD/lysophospholipase-like"/>
    <property type="match status" value="1"/>
</dbReference>
<dbReference type="PROSITE" id="PS52004">
    <property type="entry name" value="KS3_2"/>
    <property type="match status" value="1"/>
</dbReference>
<evidence type="ECO:0000259" key="8">
    <source>
        <dbReference type="PROSITE" id="PS50075"/>
    </source>
</evidence>
<dbReference type="InterPro" id="IPR036736">
    <property type="entry name" value="ACP-like_sf"/>
</dbReference>
<evidence type="ECO:0000256" key="1">
    <source>
        <dbReference type="ARBA" id="ARBA00001957"/>
    </source>
</evidence>
<keyword evidence="3" id="KW-0597">Phosphoprotein</keyword>
<name>A0ABV9RW48_9PSEU</name>
<reference evidence="11" key="1">
    <citation type="journal article" date="2019" name="Int. J. Syst. Evol. Microbiol.">
        <title>The Global Catalogue of Microorganisms (GCM) 10K type strain sequencing project: providing services to taxonomists for standard genome sequencing and annotation.</title>
        <authorList>
            <consortium name="The Broad Institute Genomics Platform"/>
            <consortium name="The Broad Institute Genome Sequencing Center for Infectious Disease"/>
            <person name="Wu L."/>
            <person name="Ma J."/>
        </authorList>
    </citation>
    <scope>NUCLEOTIDE SEQUENCE [LARGE SCALE GENOMIC DNA]</scope>
    <source>
        <strain evidence="11">ZS-22-S1</strain>
    </source>
</reference>
<dbReference type="SUPFAM" id="SSF53474">
    <property type="entry name" value="alpha/beta-Hydrolases"/>
    <property type="match status" value="1"/>
</dbReference>
<dbReference type="Gene3D" id="6.10.40.10">
    <property type="match status" value="1"/>
</dbReference>
<dbReference type="EMBL" id="JBHSIS010000002">
    <property type="protein sequence ID" value="MFC4852874.1"/>
    <property type="molecule type" value="Genomic_DNA"/>
</dbReference>
<dbReference type="InterPro" id="IPR014030">
    <property type="entry name" value="Ketoacyl_synth_N"/>
</dbReference>
<accession>A0ABV9RW48</accession>
<dbReference type="SUPFAM" id="SSF47336">
    <property type="entry name" value="ACP-like"/>
    <property type="match status" value="1"/>
</dbReference>
<dbReference type="SMART" id="SM00827">
    <property type="entry name" value="PKS_AT"/>
    <property type="match status" value="1"/>
</dbReference>
<comment type="caution">
    <text evidence="10">The sequence shown here is derived from an EMBL/GenBank/DDBJ whole genome shotgun (WGS) entry which is preliminary data.</text>
</comment>
<dbReference type="Pfam" id="PF08990">
    <property type="entry name" value="Docking"/>
    <property type="match status" value="1"/>
</dbReference>
<dbReference type="PANTHER" id="PTHR43775">
    <property type="entry name" value="FATTY ACID SYNTHASE"/>
    <property type="match status" value="1"/>
</dbReference>
<dbReference type="InterPro" id="IPR020806">
    <property type="entry name" value="PKS_PP-bd"/>
</dbReference>
<dbReference type="Pfam" id="PF16197">
    <property type="entry name" value="KAsynt_C_assoc"/>
    <property type="match status" value="1"/>
</dbReference>
<dbReference type="Gene3D" id="3.40.366.10">
    <property type="entry name" value="Malonyl-Coenzyme A Acyl Carrier Protein, domain 2"/>
    <property type="match status" value="1"/>
</dbReference>
<dbReference type="Pfam" id="PF02801">
    <property type="entry name" value="Ketoacyl-synt_C"/>
    <property type="match status" value="1"/>
</dbReference>
<dbReference type="Gene3D" id="1.10.1200.10">
    <property type="entry name" value="ACP-like"/>
    <property type="match status" value="1"/>
</dbReference>
<feature type="domain" description="Carrier" evidence="8">
    <location>
        <begin position="1351"/>
        <end position="1426"/>
    </location>
</feature>
<keyword evidence="6" id="KW-0511">Multifunctional enzyme</keyword>
<dbReference type="SUPFAM" id="SSF51735">
    <property type="entry name" value="NAD(P)-binding Rossmann-fold domains"/>
    <property type="match status" value="2"/>
</dbReference>
<dbReference type="InterPro" id="IPR014043">
    <property type="entry name" value="Acyl_transferase_dom"/>
</dbReference>
<protein>
    <submittedName>
        <fullName evidence="10">Type I polyketide synthase</fullName>
    </submittedName>
</protein>
<dbReference type="CDD" id="cd00833">
    <property type="entry name" value="PKS"/>
    <property type="match status" value="1"/>
</dbReference>
<dbReference type="SMART" id="SM00823">
    <property type="entry name" value="PKS_PP"/>
    <property type="match status" value="1"/>
</dbReference>
<dbReference type="SUPFAM" id="SSF101173">
    <property type="entry name" value="Docking domain B of the erythromycin polyketide synthase (DEBS)"/>
    <property type="match status" value="1"/>
</dbReference>
<evidence type="ECO:0000256" key="6">
    <source>
        <dbReference type="ARBA" id="ARBA00023268"/>
    </source>
</evidence>
<dbReference type="InterPro" id="IPR050091">
    <property type="entry name" value="PKS_NRPS_Biosynth_Enz"/>
</dbReference>
<dbReference type="Gene3D" id="3.40.50.720">
    <property type="entry name" value="NAD(P)-binding Rossmann-like Domain"/>
    <property type="match status" value="1"/>
</dbReference>
<dbReference type="InterPro" id="IPR016039">
    <property type="entry name" value="Thiolase-like"/>
</dbReference>
<dbReference type="InterPro" id="IPR016036">
    <property type="entry name" value="Malonyl_transacylase_ACP-bd"/>
</dbReference>
<dbReference type="PROSITE" id="PS50075">
    <property type="entry name" value="CARRIER"/>
    <property type="match status" value="1"/>
</dbReference>
<dbReference type="InterPro" id="IPR015083">
    <property type="entry name" value="NorB/c/GfsB-D-like_docking"/>
</dbReference>
<dbReference type="InterPro" id="IPR036299">
    <property type="entry name" value="Polyketide_synth_docking_sf"/>
</dbReference>
<dbReference type="SMART" id="SM00822">
    <property type="entry name" value="PKS_KR"/>
    <property type="match status" value="1"/>
</dbReference>
<keyword evidence="7" id="KW-0012">Acyltransferase</keyword>
<dbReference type="Pfam" id="PF08659">
    <property type="entry name" value="KR"/>
    <property type="match status" value="1"/>
</dbReference>
<feature type="domain" description="Ketosynthase family 3 (KS3)" evidence="9">
    <location>
        <begin position="33"/>
        <end position="446"/>
    </location>
</feature>
<sequence length="1718" mass="177864">MSTEDKLRGYLKRVVAELDQTRRRLADVETRAPEPVAIVGMSCRLPGGVRSPEDLWGLVSAGADGLAEFPADRGWDMAGTSFAKVGGFVYDATGFDAALFGISPREALAMDPQQRLLLEASWETLERAGIAPDSLRGSRTGVFVGASHSGYGAGVPLTPEVAGHAVTGTADSVLSGRVSYVFGLEGPAVTVDTACSSSLVALHMAVSALRAGECSSALVAGVTVMTTPAAFVEFGRQNGLAGDGRCKSFAAAADGTGWAEGVAVLLVERLRDARRLGHDVLAVVRGSAVNSDGASNGLTAPNRQSQQRVLRAALADARLTPSDVDVVEAHGTGTRLGDPIEAQALLATYGQDRTTPLLLGSLKSNIGHTQAASGLAGVIKTVLALNHEQVPATLHVDAPTPLVDWSAGAVELLTEARPWPAGETPRRGGVSSFGISGTNAHVIVEEPPGHPAGRAPRASSPGAVPFVVSGRTPDALRAQAGRLRRHVAAQQATDLVDTGFSLATTRAALPHRAVVVAADRDALLRGLAEVAAAAPGPAAAPGGPAFLFSGQGAQRAGMGRELYAAFPVFAAAMDEVTCAFAALSVALPFDDAVLLRRTDCAQATLFALEVALFRLLESWGIVPGHVVGHSVGEIAAAHCAGVLSLDDACALVAARGRLMQGLPGGGAMLAVEAVEADVPSTVDIAAVNSPTSLVVSGPAAEIAELERVWRAEGRRVTPLTVSHAFHSRLMDPVLDEFATIARGIDFRPPLLPIPGEVTDPDHWVRRLRDTVRFGDEVERLRAGGVTTFLELGPDAALTAHVDEALALLRRRRPEVESLLSAVGQAWARGVAVDWAAVFAPWGAARTTLPTYVFQRSPYWLSFDPDWAPPTRDTGFWAAVEAGDTAAVAGALDLPDTDALDTVLPALARWRADRAADDDVAGLRYRVRWEPVTGAGPARPGGRWLVLDNPGLAAALRDRGADVVTSRADLGRPVDGVVSTVDDVRQMAALLRDLAECGVGAPLWCVTGGAVSIGDSDPLRAPGQAPVWGFGRAAALEAPHRWGGLIDLPGPLDARTADLLAAVLGGSEDEVALRPAGAFVRRLVPAGPAIDRWRPRGTVLVTGGTGALGARVADWLARSGAGHLVLVSRSGPDAPGAADLADRLRTAGVTVTVAACDVTDRAALAAVVDAAGPLTAVVHAAGIADGTGLDDLTDERLAGVLAPKLDGARHLDALTADHPLEAFVLFSSAAGVWGGSGQSAHAAACAGLDALAADRRARGRTATALAWGPWAEPSGLSGGAAERLARTGLPAMDPDRALTALAVAVASPADCVVADIEWDRFLPAVTGARPRPLFDAIPRAAAEPAPTPRPAADLAELVRSEAAAVLGHADAAAVGLADGFLELGFDSLTTLEFRDRLRAATGVRLPANLIFTHSTVGALVEHLRTTRGGGATGAAAVLGVSPEDRDPVGLLNSLYKVAVADRKVTEFLEFLGDAAGFRPAADTPGAVGAVPGATRLAAGPAEPVLIGCSGMTAIGGPHEFARVAAPLRGIREVAAVPLPGYGRGERLPATMDIALDWLAEAVLTHAAGRKFVLFGHSAGAIVAHALTRRLEADGACPAGLVLGDLYLPGDTTMSGWDNELSEGAFAREDEYVPMDDLRLTAMAWYARIFWRWQPETVEAPTLLVRASEPLGPVQEGQHWQSSWTGAESVVDVAGNHFSMVGDHAPATALAVDSWIRKTL</sequence>
<dbReference type="InterPro" id="IPR020802">
    <property type="entry name" value="TesA-like"/>
</dbReference>
<evidence type="ECO:0000313" key="10">
    <source>
        <dbReference type="EMBL" id="MFC4852874.1"/>
    </source>
</evidence>
<dbReference type="SUPFAM" id="SSF53901">
    <property type="entry name" value="Thiolase-like"/>
    <property type="match status" value="1"/>
</dbReference>
<evidence type="ECO:0000256" key="7">
    <source>
        <dbReference type="ARBA" id="ARBA00023315"/>
    </source>
</evidence>
<dbReference type="Gene3D" id="3.40.47.10">
    <property type="match status" value="1"/>
</dbReference>
<evidence type="ECO:0000256" key="3">
    <source>
        <dbReference type="ARBA" id="ARBA00022553"/>
    </source>
</evidence>
<evidence type="ECO:0000256" key="4">
    <source>
        <dbReference type="ARBA" id="ARBA00022679"/>
    </source>
</evidence>
<dbReference type="InterPro" id="IPR057326">
    <property type="entry name" value="KR_dom"/>
</dbReference>
<evidence type="ECO:0000313" key="11">
    <source>
        <dbReference type="Proteomes" id="UP001595859"/>
    </source>
</evidence>
<dbReference type="Pfam" id="PF00975">
    <property type="entry name" value="Thioesterase"/>
    <property type="match status" value="1"/>
</dbReference>
<dbReference type="InterPro" id="IPR029058">
    <property type="entry name" value="AB_hydrolase_fold"/>
</dbReference>
<evidence type="ECO:0000256" key="5">
    <source>
        <dbReference type="ARBA" id="ARBA00023194"/>
    </source>
</evidence>
<dbReference type="NCBIfam" id="NF045894">
    <property type="entry name" value="PKS_plus_SDR"/>
    <property type="match status" value="1"/>
</dbReference>
<proteinExistence type="predicted"/>
<dbReference type="Proteomes" id="UP001595859">
    <property type="component" value="Unassembled WGS sequence"/>
</dbReference>
<dbReference type="Pfam" id="PF18369">
    <property type="entry name" value="PKS_DE"/>
    <property type="match status" value="1"/>
</dbReference>
<gene>
    <name evidence="10" type="ORF">ACFPCV_05100</name>
</gene>
<dbReference type="SMART" id="SM01294">
    <property type="entry name" value="PKS_PP_betabranch"/>
    <property type="match status" value="1"/>
</dbReference>
<dbReference type="PROSITE" id="PS00606">
    <property type="entry name" value="KS3_1"/>
    <property type="match status" value="1"/>
</dbReference>
<dbReference type="InterPro" id="IPR001031">
    <property type="entry name" value="Thioesterase"/>
</dbReference>
<dbReference type="SMART" id="SM00825">
    <property type="entry name" value="PKS_KS"/>
    <property type="match status" value="1"/>
</dbReference>
<evidence type="ECO:0000259" key="9">
    <source>
        <dbReference type="PROSITE" id="PS52004"/>
    </source>
</evidence>
<organism evidence="10 11">
    <name type="scientific">Actinophytocola glycyrrhizae</name>
    <dbReference type="NCBI Taxonomy" id="2044873"/>
    <lineage>
        <taxon>Bacteria</taxon>
        <taxon>Bacillati</taxon>
        <taxon>Actinomycetota</taxon>
        <taxon>Actinomycetes</taxon>
        <taxon>Pseudonocardiales</taxon>
        <taxon>Pseudonocardiaceae</taxon>
    </lineage>
</organism>
<dbReference type="InterPro" id="IPR014031">
    <property type="entry name" value="Ketoacyl_synth_C"/>
</dbReference>
<dbReference type="Pfam" id="PF00550">
    <property type="entry name" value="PP-binding"/>
    <property type="match status" value="1"/>
</dbReference>
<dbReference type="InterPro" id="IPR018201">
    <property type="entry name" value="Ketoacyl_synth_AS"/>
</dbReference>